<dbReference type="EMBL" id="CAMAPF010000178">
    <property type="protein sequence ID" value="CAH9110932.1"/>
    <property type="molecule type" value="Genomic_DNA"/>
</dbReference>
<dbReference type="AlphaFoldDB" id="A0AAV0E0X2"/>
<reference evidence="2" key="1">
    <citation type="submission" date="2022-07" db="EMBL/GenBank/DDBJ databases">
        <authorList>
            <person name="Macas J."/>
            <person name="Novak P."/>
            <person name="Neumann P."/>
        </authorList>
    </citation>
    <scope>NUCLEOTIDE SEQUENCE</scope>
</reference>
<protein>
    <submittedName>
        <fullName evidence="2">Uncharacterized protein</fullName>
    </submittedName>
</protein>
<feature type="transmembrane region" description="Helical" evidence="1">
    <location>
        <begin position="77"/>
        <end position="100"/>
    </location>
</feature>
<comment type="caution">
    <text evidence="2">The sequence shown here is derived from an EMBL/GenBank/DDBJ whole genome shotgun (WGS) entry which is preliminary data.</text>
</comment>
<organism evidence="2 3">
    <name type="scientific">Cuscuta epithymum</name>
    <dbReference type="NCBI Taxonomy" id="186058"/>
    <lineage>
        <taxon>Eukaryota</taxon>
        <taxon>Viridiplantae</taxon>
        <taxon>Streptophyta</taxon>
        <taxon>Embryophyta</taxon>
        <taxon>Tracheophyta</taxon>
        <taxon>Spermatophyta</taxon>
        <taxon>Magnoliopsida</taxon>
        <taxon>eudicotyledons</taxon>
        <taxon>Gunneridae</taxon>
        <taxon>Pentapetalae</taxon>
        <taxon>asterids</taxon>
        <taxon>lamiids</taxon>
        <taxon>Solanales</taxon>
        <taxon>Convolvulaceae</taxon>
        <taxon>Cuscuteae</taxon>
        <taxon>Cuscuta</taxon>
        <taxon>Cuscuta subgen. Cuscuta</taxon>
    </lineage>
</organism>
<keyword evidence="3" id="KW-1185">Reference proteome</keyword>
<evidence type="ECO:0000313" key="2">
    <source>
        <dbReference type="EMBL" id="CAH9110932.1"/>
    </source>
</evidence>
<keyword evidence="1" id="KW-0812">Transmembrane</keyword>
<gene>
    <name evidence="2" type="ORF">CEPIT_LOCUS19347</name>
</gene>
<evidence type="ECO:0000313" key="3">
    <source>
        <dbReference type="Proteomes" id="UP001152523"/>
    </source>
</evidence>
<name>A0AAV0E0X2_9ASTE</name>
<keyword evidence="1" id="KW-1133">Transmembrane helix</keyword>
<sequence length="124" mass="14672">MRYKSSKTYSVSYDLNFYGGFFCLNEGVQGSHDAFSKALIIVREGWHTARLVSFTEFFRNVWTFIFGRRSIYIRSWLTLRLTLGILTLLSITILNLRIYFSQIRKLSWRIYTMDLDKDLTICGK</sequence>
<proteinExistence type="predicted"/>
<dbReference type="Proteomes" id="UP001152523">
    <property type="component" value="Unassembled WGS sequence"/>
</dbReference>
<evidence type="ECO:0000256" key="1">
    <source>
        <dbReference type="SAM" id="Phobius"/>
    </source>
</evidence>
<keyword evidence="1" id="KW-0472">Membrane</keyword>
<accession>A0AAV0E0X2</accession>